<protein>
    <recommendedName>
        <fullName evidence="3">MULE transposase domain-containing protein</fullName>
    </recommendedName>
</protein>
<dbReference type="AlphaFoldDB" id="A0A2I1GH89"/>
<sequence length="209" mass="23828">MCISRGQTLTGKKVIFKEKRYCMHSEIVKEKQGSKVIKIYSNHIPTFAKLLGFCPVSKIIQDRYIELFKIGHSPATTIHTYENSLHLAAVDEKELITLLADRTTNSNYDFVNNLFKKYKTVHLGERNESNMFEKLQKEVQLYNEFGLGIHERVRQAGKICYFDASSNFNSLNTLVILLYTSCIADEANLGLSAFITDDSAAERNTIELC</sequence>
<evidence type="ECO:0008006" key="3">
    <source>
        <dbReference type="Google" id="ProtNLM"/>
    </source>
</evidence>
<dbReference type="Proteomes" id="UP000234323">
    <property type="component" value="Unassembled WGS sequence"/>
</dbReference>
<dbReference type="VEuPathDB" id="FungiDB:RhiirA1_400755"/>
<gene>
    <name evidence="1" type="ORF">RhiirA4_460738</name>
</gene>
<dbReference type="PANTHER" id="PTHR35385">
    <property type="entry name" value="PROTEIN B, PUTATIVE-RELATED-RELATED"/>
    <property type="match status" value="1"/>
</dbReference>
<evidence type="ECO:0000313" key="2">
    <source>
        <dbReference type="Proteomes" id="UP000234323"/>
    </source>
</evidence>
<name>A0A2I1GH89_9GLOM</name>
<reference evidence="1 2" key="1">
    <citation type="submission" date="2015-10" db="EMBL/GenBank/DDBJ databases">
        <title>Genome analyses suggest a sexual origin of heterokaryosis in a supposedly ancient asexual fungus.</title>
        <authorList>
            <person name="Ropars J."/>
            <person name="Sedzielewska K."/>
            <person name="Noel J."/>
            <person name="Charron P."/>
            <person name="Farinelli L."/>
            <person name="Marton T."/>
            <person name="Kruger M."/>
            <person name="Pelin A."/>
            <person name="Brachmann A."/>
            <person name="Corradi N."/>
        </authorList>
    </citation>
    <scope>NUCLEOTIDE SEQUENCE [LARGE SCALE GENOMIC DNA]</scope>
    <source>
        <strain evidence="1 2">A4</strain>
    </source>
</reference>
<keyword evidence="2" id="KW-1185">Reference proteome</keyword>
<proteinExistence type="predicted"/>
<accession>A0A2I1GH89</accession>
<evidence type="ECO:0000313" key="1">
    <source>
        <dbReference type="EMBL" id="PKY45987.1"/>
    </source>
</evidence>
<comment type="caution">
    <text evidence="1">The sequence shown here is derived from an EMBL/GenBank/DDBJ whole genome shotgun (WGS) entry which is preliminary data.</text>
</comment>
<organism evidence="1 2">
    <name type="scientific">Rhizophagus irregularis</name>
    <dbReference type="NCBI Taxonomy" id="588596"/>
    <lineage>
        <taxon>Eukaryota</taxon>
        <taxon>Fungi</taxon>
        <taxon>Fungi incertae sedis</taxon>
        <taxon>Mucoromycota</taxon>
        <taxon>Glomeromycotina</taxon>
        <taxon>Glomeromycetes</taxon>
        <taxon>Glomerales</taxon>
        <taxon>Glomeraceae</taxon>
        <taxon>Rhizophagus</taxon>
    </lineage>
</organism>
<dbReference type="EMBL" id="LLXI01000426">
    <property type="protein sequence ID" value="PKY45987.1"/>
    <property type="molecule type" value="Genomic_DNA"/>
</dbReference>
<dbReference type="PANTHER" id="PTHR35385:SF2">
    <property type="entry name" value="PROTEIN B, PUTATIVE-RELATED"/>
    <property type="match status" value="1"/>
</dbReference>